<dbReference type="NCBIfam" id="TIGR00254">
    <property type="entry name" value="GGDEF"/>
    <property type="match status" value="1"/>
</dbReference>
<dbReference type="PANTHER" id="PTHR46663:SF3">
    <property type="entry name" value="SLL0267 PROTEIN"/>
    <property type="match status" value="1"/>
</dbReference>
<dbReference type="CDD" id="cd00130">
    <property type="entry name" value="PAS"/>
    <property type="match status" value="2"/>
</dbReference>
<dbReference type="InterPro" id="IPR000700">
    <property type="entry name" value="PAS-assoc_C"/>
</dbReference>
<feature type="domain" description="PAS" evidence="1">
    <location>
        <begin position="259"/>
        <end position="303"/>
    </location>
</feature>
<dbReference type="InterPro" id="IPR035965">
    <property type="entry name" value="PAS-like_dom_sf"/>
</dbReference>
<dbReference type="OrthoDB" id="2624050at2"/>
<dbReference type="RefSeq" id="WP_119883198.1">
    <property type="nucleotide sequence ID" value="NZ_CP032418.1"/>
</dbReference>
<dbReference type="Gene3D" id="3.30.70.270">
    <property type="match status" value="1"/>
</dbReference>
<dbReference type="PANTHER" id="PTHR46663">
    <property type="entry name" value="DIGUANYLATE CYCLASE DGCT-RELATED"/>
    <property type="match status" value="1"/>
</dbReference>
<dbReference type="PROSITE" id="PS50887">
    <property type="entry name" value="GGDEF"/>
    <property type="match status" value="1"/>
</dbReference>
<evidence type="ECO:0000313" key="4">
    <source>
        <dbReference type="EMBL" id="AYC29458.1"/>
    </source>
</evidence>
<dbReference type="InterPro" id="IPR013656">
    <property type="entry name" value="PAS_4"/>
</dbReference>
<reference evidence="5" key="1">
    <citation type="submission" date="2018-09" db="EMBL/GenBank/DDBJ databases">
        <authorList>
            <person name="Zhu H."/>
        </authorList>
    </citation>
    <scope>NUCLEOTIDE SEQUENCE [LARGE SCALE GENOMIC DNA]</scope>
    <source>
        <strain evidence="5">K2R23-3</strain>
    </source>
</reference>
<evidence type="ECO:0000313" key="5">
    <source>
        <dbReference type="Proteomes" id="UP000265725"/>
    </source>
</evidence>
<dbReference type="Pfam" id="PF13426">
    <property type="entry name" value="PAS_9"/>
    <property type="match status" value="1"/>
</dbReference>
<dbReference type="CDD" id="cd01949">
    <property type="entry name" value="GGDEF"/>
    <property type="match status" value="1"/>
</dbReference>
<evidence type="ECO:0000259" key="3">
    <source>
        <dbReference type="PROSITE" id="PS50887"/>
    </source>
</evidence>
<protein>
    <submittedName>
        <fullName evidence="4">Sensor domain-containing diguanylate cyclase</fullName>
    </submittedName>
</protein>
<accession>A0A385YUU5</accession>
<dbReference type="EMBL" id="CP032418">
    <property type="protein sequence ID" value="AYC29458.1"/>
    <property type="molecule type" value="Genomic_DNA"/>
</dbReference>
<evidence type="ECO:0000259" key="2">
    <source>
        <dbReference type="PROSITE" id="PS50113"/>
    </source>
</evidence>
<dbReference type="Proteomes" id="UP000265725">
    <property type="component" value="Chromosome"/>
</dbReference>
<dbReference type="InterPro" id="IPR029787">
    <property type="entry name" value="Nucleotide_cyclase"/>
</dbReference>
<dbReference type="SMART" id="SM00267">
    <property type="entry name" value="GGDEF"/>
    <property type="match status" value="1"/>
</dbReference>
<dbReference type="FunFam" id="3.30.70.270:FF:000001">
    <property type="entry name" value="Diguanylate cyclase domain protein"/>
    <property type="match status" value="1"/>
</dbReference>
<feature type="domain" description="GGDEF" evidence="3">
    <location>
        <begin position="417"/>
        <end position="555"/>
    </location>
</feature>
<dbReference type="SMART" id="SM00091">
    <property type="entry name" value="PAS"/>
    <property type="match status" value="3"/>
</dbReference>
<dbReference type="InterPro" id="IPR000160">
    <property type="entry name" value="GGDEF_dom"/>
</dbReference>
<gene>
    <name evidence="4" type="ORF">D3873_06010</name>
</gene>
<dbReference type="PROSITE" id="PS50113">
    <property type="entry name" value="PAC"/>
    <property type="match status" value="1"/>
</dbReference>
<dbReference type="SUPFAM" id="SSF55073">
    <property type="entry name" value="Nucleotide cyclase"/>
    <property type="match status" value="1"/>
</dbReference>
<dbReference type="AlphaFoldDB" id="A0A385YUU5"/>
<organism evidence="4 5">
    <name type="scientific">Paenisporosarcina cavernae</name>
    <dbReference type="NCBI Taxonomy" id="2320858"/>
    <lineage>
        <taxon>Bacteria</taxon>
        <taxon>Bacillati</taxon>
        <taxon>Bacillota</taxon>
        <taxon>Bacilli</taxon>
        <taxon>Bacillales</taxon>
        <taxon>Caryophanaceae</taxon>
        <taxon>Paenisporosarcina</taxon>
    </lineage>
</organism>
<dbReference type="SUPFAM" id="SSF55785">
    <property type="entry name" value="PYP-like sensor domain (PAS domain)"/>
    <property type="match status" value="2"/>
</dbReference>
<dbReference type="NCBIfam" id="TIGR00229">
    <property type="entry name" value="sensory_box"/>
    <property type="match status" value="2"/>
</dbReference>
<dbReference type="Pfam" id="PF08448">
    <property type="entry name" value="PAS_4"/>
    <property type="match status" value="1"/>
</dbReference>
<dbReference type="Gene3D" id="3.30.450.20">
    <property type="entry name" value="PAS domain"/>
    <property type="match status" value="2"/>
</dbReference>
<name>A0A385YUU5_9BACL</name>
<proteinExistence type="predicted"/>
<feature type="domain" description="PAC" evidence="2">
    <location>
        <begin position="332"/>
        <end position="385"/>
    </location>
</feature>
<dbReference type="Pfam" id="PF00990">
    <property type="entry name" value="GGDEF"/>
    <property type="match status" value="1"/>
</dbReference>
<dbReference type="InterPro" id="IPR000014">
    <property type="entry name" value="PAS"/>
</dbReference>
<dbReference type="PROSITE" id="PS50112">
    <property type="entry name" value="PAS"/>
    <property type="match status" value="1"/>
</dbReference>
<keyword evidence="5" id="KW-1185">Reference proteome</keyword>
<dbReference type="InterPro" id="IPR043128">
    <property type="entry name" value="Rev_trsase/Diguanyl_cyclase"/>
</dbReference>
<dbReference type="InterPro" id="IPR052163">
    <property type="entry name" value="DGC-Regulatory_Protein"/>
</dbReference>
<dbReference type="KEGG" id="paek:D3873_06010"/>
<evidence type="ECO:0000259" key="1">
    <source>
        <dbReference type="PROSITE" id="PS50112"/>
    </source>
</evidence>
<sequence>MESFITEKQFTLLYGDSKELVFILEYRNGKFVYQFVNPSALLVFPNNPVGKSIEEAVSPKHAEELLTHYREALGSNVPYVYQDFFIFSDIELVNETTLRVIHDEGRTFIFAKTREVSGDVELKEKYNFLQSILNMNVDPTVVLSPDGKIYDMNPQFEKTFGCKLLEWRGKHYLNLPFLPENEKGPVAEYFEKNKTGNNAPSRIVKRKKAEGKIATFLVSYSPIIQDQSVVAIYILMQEIEDETALRNSFNHIVSELRSIERIFHLITENTTDFIVITNDDGMIQYSSPSHEKRLGYEQEELSGHFFDEIVSDDCNISWSRDILPKINDGEEIRLEIQLLQKNGHAIWTETSVISVEDPTRESVNQLVIVSREITERKKLEERLRFLAYHDNLTHLPNRSFLLKEFPKIAEQAYEQNTSIGILYLDGDDFKEVNDSYGHEVGDEFIRHFGLAVQASIRTNDVIARIGGDEFVILLTNLTTVPHERKQQVISVIERIQQTLTKGWSIRDSDFHPTSSIGISFYPENGTTLDELLEKADHALYEVKRMGKNKFLIFNEIV</sequence>